<reference evidence="6" key="2">
    <citation type="submission" date="2015-03" db="UniProtKB">
        <authorList>
            <consortium name="EnsemblPlants"/>
        </authorList>
    </citation>
    <scope>IDENTIFICATION</scope>
</reference>
<feature type="region of interest" description="Disordered" evidence="2">
    <location>
        <begin position="1"/>
        <end position="55"/>
    </location>
</feature>
<evidence type="ECO:0000259" key="4">
    <source>
        <dbReference type="Pfam" id="PF14214"/>
    </source>
</evidence>
<keyword evidence="1" id="KW-0347">Helicase</keyword>
<keyword evidence="1" id="KW-0233">DNA recombination</keyword>
<dbReference type="EnsemblPlants" id="Bo8g051160.1">
    <property type="protein sequence ID" value="Bo8g051160.1"/>
    <property type="gene ID" value="Bo8g051160"/>
</dbReference>
<dbReference type="InterPro" id="IPR010285">
    <property type="entry name" value="DNA_helicase_pif1-like_DEAD"/>
</dbReference>
<dbReference type="AlphaFoldDB" id="A0A0D3DMZ3"/>
<feature type="compositionally biased region" description="Polar residues" evidence="2">
    <location>
        <begin position="27"/>
        <end position="53"/>
    </location>
</feature>
<evidence type="ECO:0000259" key="5">
    <source>
        <dbReference type="Pfam" id="PF21530"/>
    </source>
</evidence>
<dbReference type="PANTHER" id="PTHR45786">
    <property type="entry name" value="DNA BINDING PROTEIN-LIKE"/>
    <property type="match status" value="1"/>
</dbReference>
<dbReference type="GO" id="GO:0006281">
    <property type="term" value="P:DNA repair"/>
    <property type="evidence" value="ECO:0007669"/>
    <property type="project" value="UniProtKB-KW"/>
</dbReference>
<dbReference type="PANTHER" id="PTHR45786:SF66">
    <property type="entry name" value="HOOK MOTIF PROTEIN, PUTATIVE-RELATED"/>
    <property type="match status" value="1"/>
</dbReference>
<accession>A0A0D3DMZ3</accession>
<dbReference type="InterPro" id="IPR027417">
    <property type="entry name" value="P-loop_NTPase"/>
</dbReference>
<comment type="catalytic activity">
    <reaction evidence="1">
        <text>ATP + H2O = ADP + phosphate + H(+)</text>
        <dbReference type="Rhea" id="RHEA:13065"/>
        <dbReference type="ChEBI" id="CHEBI:15377"/>
        <dbReference type="ChEBI" id="CHEBI:15378"/>
        <dbReference type="ChEBI" id="CHEBI:30616"/>
        <dbReference type="ChEBI" id="CHEBI:43474"/>
        <dbReference type="ChEBI" id="CHEBI:456216"/>
        <dbReference type="EC" id="5.6.2.3"/>
    </reaction>
</comment>
<evidence type="ECO:0000256" key="2">
    <source>
        <dbReference type="SAM" id="MobiDB-lite"/>
    </source>
</evidence>
<keyword evidence="1" id="KW-0234">DNA repair</keyword>
<dbReference type="HOGENOM" id="CLU_001324_12_1_1"/>
<evidence type="ECO:0000259" key="3">
    <source>
        <dbReference type="Pfam" id="PF05970"/>
    </source>
</evidence>
<name>A0A0D3DMZ3_BRAOL</name>
<dbReference type="Pfam" id="PF05970">
    <property type="entry name" value="PIF1"/>
    <property type="match status" value="1"/>
</dbReference>
<keyword evidence="7" id="KW-1185">Reference proteome</keyword>
<proteinExistence type="inferred from homology"/>
<dbReference type="GO" id="GO:0016887">
    <property type="term" value="F:ATP hydrolysis activity"/>
    <property type="evidence" value="ECO:0007669"/>
    <property type="project" value="RHEA"/>
</dbReference>
<dbReference type="Pfam" id="PF14214">
    <property type="entry name" value="Helitron_like_N"/>
    <property type="match status" value="1"/>
</dbReference>
<dbReference type="InterPro" id="IPR049163">
    <property type="entry name" value="Pif1-like_2B_dom"/>
</dbReference>
<dbReference type="CDD" id="cd18809">
    <property type="entry name" value="SF1_C_RecD"/>
    <property type="match status" value="1"/>
</dbReference>
<comment type="cofactor">
    <cofactor evidence="1">
        <name>Mg(2+)</name>
        <dbReference type="ChEBI" id="CHEBI:18420"/>
    </cofactor>
</comment>
<keyword evidence="1" id="KW-0547">Nucleotide-binding</keyword>
<keyword evidence="1" id="KW-0227">DNA damage</keyword>
<evidence type="ECO:0000313" key="7">
    <source>
        <dbReference type="Proteomes" id="UP000032141"/>
    </source>
</evidence>
<feature type="compositionally biased region" description="Basic and acidic residues" evidence="2">
    <location>
        <begin position="1"/>
        <end position="24"/>
    </location>
</feature>
<dbReference type="GO" id="GO:0006310">
    <property type="term" value="P:DNA recombination"/>
    <property type="evidence" value="ECO:0007669"/>
    <property type="project" value="UniProtKB-KW"/>
</dbReference>
<keyword evidence="1" id="KW-0067">ATP-binding</keyword>
<dbReference type="Gene3D" id="3.40.50.300">
    <property type="entry name" value="P-loop containing nucleotide triphosphate hydrolases"/>
    <property type="match status" value="2"/>
</dbReference>
<dbReference type="Pfam" id="PF21530">
    <property type="entry name" value="Pif1_2B_dom"/>
    <property type="match status" value="1"/>
</dbReference>
<feature type="domain" description="DNA helicase Pif1-like 2B" evidence="5">
    <location>
        <begin position="795"/>
        <end position="840"/>
    </location>
</feature>
<feature type="domain" description="DNA helicase Pif1-like DEAD-box helicase" evidence="3">
    <location>
        <begin position="711"/>
        <end position="768"/>
    </location>
</feature>
<protein>
    <recommendedName>
        <fullName evidence="1">ATP-dependent DNA helicase</fullName>
        <ecNumber evidence="1">5.6.2.3</ecNumber>
    </recommendedName>
</protein>
<reference evidence="6 7" key="1">
    <citation type="journal article" date="2014" name="Genome Biol.">
        <title>Transcriptome and methylome profiling reveals relics of genome dominance in the mesopolyploid Brassica oleracea.</title>
        <authorList>
            <person name="Parkin I.A."/>
            <person name="Koh C."/>
            <person name="Tang H."/>
            <person name="Robinson S.J."/>
            <person name="Kagale S."/>
            <person name="Clarke W.E."/>
            <person name="Town C.D."/>
            <person name="Nixon J."/>
            <person name="Krishnakumar V."/>
            <person name="Bidwell S.L."/>
            <person name="Denoeud F."/>
            <person name="Belcram H."/>
            <person name="Links M.G."/>
            <person name="Just J."/>
            <person name="Clarke C."/>
            <person name="Bender T."/>
            <person name="Huebert T."/>
            <person name="Mason A.S."/>
            <person name="Pires J.C."/>
            <person name="Barker G."/>
            <person name="Moore J."/>
            <person name="Walley P.G."/>
            <person name="Manoli S."/>
            <person name="Batley J."/>
            <person name="Edwards D."/>
            <person name="Nelson M.N."/>
            <person name="Wang X."/>
            <person name="Paterson A.H."/>
            <person name="King G."/>
            <person name="Bancroft I."/>
            <person name="Chalhoub B."/>
            <person name="Sharpe A.G."/>
        </authorList>
    </citation>
    <scope>NUCLEOTIDE SEQUENCE</scope>
    <source>
        <strain evidence="6 7">cv. TO1000</strain>
    </source>
</reference>
<dbReference type="GO" id="GO:0043139">
    <property type="term" value="F:5'-3' DNA helicase activity"/>
    <property type="evidence" value="ECO:0007669"/>
    <property type="project" value="UniProtKB-EC"/>
</dbReference>
<keyword evidence="1" id="KW-0378">Hydrolase</keyword>
<dbReference type="Gramene" id="Bo8g051160.1">
    <property type="protein sequence ID" value="Bo8g051160.1"/>
    <property type="gene ID" value="Bo8g051160"/>
</dbReference>
<dbReference type="EC" id="5.6.2.3" evidence="1"/>
<organism evidence="6 7">
    <name type="scientific">Brassica oleracea var. oleracea</name>
    <dbReference type="NCBI Taxonomy" id="109376"/>
    <lineage>
        <taxon>Eukaryota</taxon>
        <taxon>Viridiplantae</taxon>
        <taxon>Streptophyta</taxon>
        <taxon>Embryophyta</taxon>
        <taxon>Tracheophyta</taxon>
        <taxon>Spermatophyta</taxon>
        <taxon>Magnoliopsida</taxon>
        <taxon>eudicotyledons</taxon>
        <taxon>Gunneridae</taxon>
        <taxon>Pentapetalae</taxon>
        <taxon>rosids</taxon>
        <taxon>malvids</taxon>
        <taxon>Brassicales</taxon>
        <taxon>Brassicaceae</taxon>
        <taxon>Brassiceae</taxon>
        <taxon>Brassica</taxon>
    </lineage>
</organism>
<dbReference type="GO" id="GO:0005524">
    <property type="term" value="F:ATP binding"/>
    <property type="evidence" value="ECO:0007669"/>
    <property type="project" value="UniProtKB-KW"/>
</dbReference>
<comment type="similarity">
    <text evidence="1">Belongs to the helicase family.</text>
</comment>
<dbReference type="Gene3D" id="2.30.30.940">
    <property type="match status" value="1"/>
</dbReference>
<evidence type="ECO:0000313" key="6">
    <source>
        <dbReference type="EnsemblPlants" id="Bo8g051160.1"/>
    </source>
</evidence>
<dbReference type="eggNOG" id="KOG0987">
    <property type="taxonomic scope" value="Eukaryota"/>
</dbReference>
<evidence type="ECO:0000256" key="1">
    <source>
        <dbReference type="RuleBase" id="RU363044"/>
    </source>
</evidence>
<feature type="domain" description="Helitron helicase-like" evidence="4">
    <location>
        <begin position="519"/>
        <end position="644"/>
    </location>
</feature>
<dbReference type="InterPro" id="IPR025476">
    <property type="entry name" value="Helitron_helicase-like"/>
</dbReference>
<sequence>MSDDTNSSHDRHTKDCSSLKRKMCDSVLSSQPKKRSSTLVQDLENSNTPQNRSGLLPLKRVFSRVLADVTNIVQQSPSDPLSQVFNHPESVHYSTESSRGLIRKPLPIKLNERTRPSTKQNLPDLNTSGLTWQSLQGSSSINDTITSSKRSCGNIRPKNLFQSFSSSATTDLPTTTTLSRKGKQGCLYETNIEEIPELQNPLEERKPVVTAESSAKKTEYIDEGDPTYKCEHCGAIMWYGERIEKKRKTKTPKFALCCGQGQVQLPLLKQSPDILSKLLNDKDEISKYYRENIRQINMVFSFTSLGGKIDRSAPQGAGPKMVVLQGENYHLMGSLKPPPGGDPKFGQLYIVDTENEIDNRASIIGKYKTKREKAKKERLRKQVIERIVKMLDEVNPYVHQFRSARERFSTNPEETLHMRIVSSREKDGRTYDTPTASEVAALIPGDFSLDMDKRDIILEEKQTGYLKRISEIHPSYLALQYPLIFTYGEDGFRLGIKKRTTDATAQHKRQNISMRQCFWLIPIPIRSDSFDSIQQAENDGKVDMHDQGSRYLLPASFTGSPRYMKNMYLDAMAVCKYFGFPDLFITFTCNPKWPEITRYLEPRNLTADDRPEIIGRLFKGKLDSLMLDLTDKQLLGKTVAYLCLSEEEIKQLTLHEIEKILKRNGTSLEAWEYMTKPISDFSQQENVLIMDELAYDRERLKADHDRDFSKMTDEQREIYEEVLSAVLENRGGVFFVYGFGGTGKTFLWRLLSAAVRYRGEICLNVASSEERVYLSSDSIDPSDKFSVNDQALTPDFLNKIKVSGLPNHSLRLKVGCPVMLLRNIDPTGGLMNGTRLQITEMYDHIIKAKVITGDKVGQTVLLPRLAITPSVAFAITINKSQGQSLSEVGIYLPRPVFSHGQLYVAISRVTSKRGLKILIVDDQGKPQRQTINVVFKEIFQNL</sequence>
<dbReference type="SUPFAM" id="SSF52540">
    <property type="entry name" value="P-loop containing nucleoside triphosphate hydrolases"/>
    <property type="match status" value="2"/>
</dbReference>
<dbReference type="Proteomes" id="UP000032141">
    <property type="component" value="Chromosome C8"/>
</dbReference>
<dbReference type="GO" id="GO:0000723">
    <property type="term" value="P:telomere maintenance"/>
    <property type="evidence" value="ECO:0007669"/>
    <property type="project" value="InterPro"/>
</dbReference>